<organism evidence="2 3">
    <name type="scientific">Endozoicomonas numazuensis</name>
    <dbReference type="NCBI Taxonomy" id="1137799"/>
    <lineage>
        <taxon>Bacteria</taxon>
        <taxon>Pseudomonadati</taxon>
        <taxon>Pseudomonadota</taxon>
        <taxon>Gammaproteobacteria</taxon>
        <taxon>Oceanospirillales</taxon>
        <taxon>Endozoicomonadaceae</taxon>
        <taxon>Endozoicomonas</taxon>
    </lineage>
</organism>
<dbReference type="AlphaFoldDB" id="A0A081NF82"/>
<feature type="region of interest" description="Disordered" evidence="1">
    <location>
        <begin position="1"/>
        <end position="44"/>
    </location>
</feature>
<dbReference type="EMBL" id="JOKH01000003">
    <property type="protein sequence ID" value="KEQ17105.1"/>
    <property type="molecule type" value="Genomic_DNA"/>
</dbReference>
<reference evidence="2 3" key="1">
    <citation type="submission" date="2014-06" db="EMBL/GenBank/DDBJ databases">
        <title>Whole Genome Sequences of Three Symbiotic Endozoicomonas Bacteria.</title>
        <authorList>
            <person name="Neave M.J."/>
            <person name="Apprill A."/>
            <person name="Voolstra C.R."/>
        </authorList>
    </citation>
    <scope>NUCLEOTIDE SEQUENCE [LARGE SCALE GENOMIC DNA]</scope>
    <source>
        <strain evidence="2 3">DSM 25634</strain>
    </source>
</reference>
<keyword evidence="3" id="KW-1185">Reference proteome</keyword>
<sequence length="228" mass="26052">MDRINRKRPPSHELDSELQPAPSKNSTTYSKKIPQNEQVETGRPQLLSRSISELKPRLFEKECILIPKKSIELSELKPKSTKGHLEKEKPSFNHEVINKKLNENGVLELSSKLEKITDNLPPSQQGFTKELVEWLMSEIEFYEEGYTEIDVSIEDDLYCLAFILPSSKKGNQKLLLLLAKQQEYRGAGTYCLAVAINECHMKKENLILEAKSENMAVLAEKFGFVENT</sequence>
<evidence type="ECO:0000256" key="1">
    <source>
        <dbReference type="SAM" id="MobiDB-lite"/>
    </source>
</evidence>
<feature type="compositionally biased region" description="Basic and acidic residues" evidence="1">
    <location>
        <begin position="1"/>
        <end position="15"/>
    </location>
</feature>
<dbReference type="RefSeq" id="WP_034836964.1">
    <property type="nucleotide sequence ID" value="NZ_JOKH01000003.1"/>
</dbReference>
<feature type="compositionally biased region" description="Polar residues" evidence="1">
    <location>
        <begin position="22"/>
        <end position="39"/>
    </location>
</feature>
<dbReference type="Proteomes" id="UP000028073">
    <property type="component" value="Unassembled WGS sequence"/>
</dbReference>
<evidence type="ECO:0000313" key="3">
    <source>
        <dbReference type="Proteomes" id="UP000028073"/>
    </source>
</evidence>
<protein>
    <submittedName>
        <fullName evidence="2">Uncharacterized protein</fullName>
    </submittedName>
</protein>
<comment type="caution">
    <text evidence="2">The sequence shown here is derived from an EMBL/GenBank/DDBJ whole genome shotgun (WGS) entry which is preliminary data.</text>
</comment>
<accession>A0A081NF82</accession>
<proteinExistence type="predicted"/>
<name>A0A081NF82_9GAMM</name>
<gene>
    <name evidence="2" type="ORF">GZ78_14610</name>
</gene>
<evidence type="ECO:0000313" key="2">
    <source>
        <dbReference type="EMBL" id="KEQ17105.1"/>
    </source>
</evidence>